<gene>
    <name evidence="1" type="ORF">C2S_3161</name>
</gene>
<organism evidence="1 2">
    <name type="scientific">Fusarium fujikuroi</name>
    <name type="common">Bakanae and foot rot disease fungus</name>
    <name type="synonym">Gibberella fujikuroi</name>
    <dbReference type="NCBI Taxonomy" id="5127"/>
    <lineage>
        <taxon>Eukaryota</taxon>
        <taxon>Fungi</taxon>
        <taxon>Dikarya</taxon>
        <taxon>Ascomycota</taxon>
        <taxon>Pezizomycotina</taxon>
        <taxon>Sordariomycetes</taxon>
        <taxon>Hypocreomycetidae</taxon>
        <taxon>Hypocreales</taxon>
        <taxon>Nectriaceae</taxon>
        <taxon>Fusarium</taxon>
        <taxon>Fusarium fujikuroi species complex</taxon>
    </lineage>
</organism>
<evidence type="ECO:0000313" key="2">
    <source>
        <dbReference type="Proteomes" id="UP000760494"/>
    </source>
</evidence>
<dbReference type="Proteomes" id="UP000760494">
    <property type="component" value="Unassembled WGS sequence"/>
</dbReference>
<evidence type="ECO:0000313" key="1">
    <source>
        <dbReference type="EMBL" id="VTT56363.1"/>
    </source>
</evidence>
<accession>A0A2H3S2C2</accession>
<dbReference type="EMBL" id="CABFJX010000002">
    <property type="protein sequence ID" value="VTT56363.1"/>
    <property type="molecule type" value="Genomic_DNA"/>
</dbReference>
<reference evidence="1" key="1">
    <citation type="submission" date="2019-05" db="EMBL/GenBank/DDBJ databases">
        <authorList>
            <person name="Piombo E."/>
        </authorList>
    </citation>
    <scope>NUCLEOTIDE SEQUENCE</scope>
    <source>
        <strain evidence="1">C2S</strain>
    </source>
</reference>
<dbReference type="AlphaFoldDB" id="A0A2H3S2C2"/>
<proteinExistence type="predicted"/>
<sequence>MEEYSREDLEDVHMHLFMLKSRGHPLPSEEPDIKQRRDYVERFLSQRFPRDNNQEASKVLRKYATIIAAKLLIKGETGTTTVSRFAWKVDKAFWDLWRKYHPTRDCFYYWLIKEFAVLGLLPKSKPAWPWPQPPTYKNGEQLSTAFASLREAYFRDGKLDFNHASVPEDVEHQAAQLQNESTSTGVMACDKMHNPLTIAPPTLESRRNAWEALYPGVAPSERGRSFTLILPAEFDFLTFVYGPDGRDFKKIREHLIEERIEITWSYEERVHSSESYLTNPEEPPEIGHAIIVGPLRLQGENARTLSFEGSKTINLEGISRIWHDILAWHRDFTKTRTTTLRSYLEDITETRKARTVQGTTDLPEGFKDVLAEIKKERNAWKDVINGVLDRKSPESSTIVCISNWALRGKEGKWLGIHERINLAGDLWRERAETPEEKLKISELILGIKERAKSGLLRDYELLMK</sequence>
<comment type="caution">
    <text evidence="1">The sequence shown here is derived from an EMBL/GenBank/DDBJ whole genome shotgun (WGS) entry which is preliminary data.</text>
</comment>
<name>A0A2H3S2C2_FUSFU</name>
<protein>
    <submittedName>
        <fullName evidence="1">Uncharacterized protein</fullName>
    </submittedName>
</protein>